<gene>
    <name evidence="2" type="ORF">DME_LOCUS9104</name>
</gene>
<dbReference type="EMBL" id="UYYG01001176">
    <property type="protein sequence ID" value="VDN59131.1"/>
    <property type="molecule type" value="Genomic_DNA"/>
</dbReference>
<dbReference type="WBParaSite" id="DME_0000530501-mRNA-1">
    <property type="protein sequence ID" value="DME_0000530501-mRNA-1"/>
    <property type="gene ID" value="DME_0000530501"/>
</dbReference>
<sequence length="258" mass="28372">MAAGDPPVTLSPSDSVVKGSDILDKGSASPDAHDTPSPVVHAISIQSGLKAIPRLANKMCSQARVIARNLSRETAFCMRGKILAVSAWNVRTLMDAASQAIIVHTLSKYRVDIACLSEARLPHFESRTIINPGSEQRYWLYHCDASNNSGRNDVANVMSEKAYSALFEWISHQCPTLSANDRDKEDKENKFYAELQLLTKSLPKHDMIIMGRDWNARVSHNAAAMTSTIGKYGIGARNHYWSDMAILNNGGSKKSLLE</sequence>
<dbReference type="STRING" id="318479.A0A0N4UDA9"/>
<dbReference type="Proteomes" id="UP000038040">
    <property type="component" value="Unplaced"/>
</dbReference>
<evidence type="ECO:0000313" key="2">
    <source>
        <dbReference type="EMBL" id="VDN59131.1"/>
    </source>
</evidence>
<dbReference type="OrthoDB" id="5867484at2759"/>
<dbReference type="InterPro" id="IPR036691">
    <property type="entry name" value="Endo/exonu/phosph_ase_sf"/>
</dbReference>
<dbReference type="Proteomes" id="UP000274756">
    <property type="component" value="Unassembled WGS sequence"/>
</dbReference>
<evidence type="ECO:0000313" key="5">
    <source>
        <dbReference type="WBParaSite" id="DME_0000530501-mRNA-1"/>
    </source>
</evidence>
<organism evidence="3 5">
    <name type="scientific">Dracunculus medinensis</name>
    <name type="common">Guinea worm</name>
    <dbReference type="NCBI Taxonomy" id="318479"/>
    <lineage>
        <taxon>Eukaryota</taxon>
        <taxon>Metazoa</taxon>
        <taxon>Ecdysozoa</taxon>
        <taxon>Nematoda</taxon>
        <taxon>Chromadorea</taxon>
        <taxon>Rhabditida</taxon>
        <taxon>Spirurina</taxon>
        <taxon>Dracunculoidea</taxon>
        <taxon>Dracunculidae</taxon>
        <taxon>Dracunculus</taxon>
    </lineage>
</organism>
<evidence type="ECO:0000313" key="3">
    <source>
        <dbReference type="Proteomes" id="UP000038040"/>
    </source>
</evidence>
<reference evidence="2 4" key="2">
    <citation type="submission" date="2018-11" db="EMBL/GenBank/DDBJ databases">
        <authorList>
            <consortium name="Pathogen Informatics"/>
        </authorList>
    </citation>
    <scope>NUCLEOTIDE SEQUENCE [LARGE SCALE GENOMIC DNA]</scope>
</reference>
<accession>A0A0N4UDA9</accession>
<feature type="region of interest" description="Disordered" evidence="1">
    <location>
        <begin position="1"/>
        <end position="37"/>
    </location>
</feature>
<proteinExistence type="predicted"/>
<evidence type="ECO:0000313" key="4">
    <source>
        <dbReference type="Proteomes" id="UP000274756"/>
    </source>
</evidence>
<keyword evidence="4" id="KW-1185">Reference proteome</keyword>
<evidence type="ECO:0000256" key="1">
    <source>
        <dbReference type="SAM" id="MobiDB-lite"/>
    </source>
</evidence>
<dbReference type="SUPFAM" id="SSF56219">
    <property type="entry name" value="DNase I-like"/>
    <property type="match status" value="1"/>
</dbReference>
<dbReference type="AlphaFoldDB" id="A0A0N4UDA9"/>
<reference evidence="5" key="1">
    <citation type="submission" date="2017-02" db="UniProtKB">
        <authorList>
            <consortium name="WormBaseParasite"/>
        </authorList>
    </citation>
    <scope>IDENTIFICATION</scope>
</reference>
<protein>
    <submittedName>
        <fullName evidence="5">Endo/exonuclease/phosphatase domain-containing protein</fullName>
    </submittedName>
</protein>
<name>A0A0N4UDA9_DRAME</name>
<dbReference type="Gene3D" id="3.60.10.10">
    <property type="entry name" value="Endonuclease/exonuclease/phosphatase"/>
    <property type="match status" value="1"/>
</dbReference>